<dbReference type="PANTHER" id="PTHR24198:SF165">
    <property type="entry name" value="ANKYRIN REPEAT-CONTAINING PROTEIN-RELATED"/>
    <property type="match status" value="1"/>
</dbReference>
<dbReference type="GeneID" id="43673741"/>
<dbReference type="EMBL" id="ML736752">
    <property type="protein sequence ID" value="KAE8406747.1"/>
    <property type="molecule type" value="Genomic_DNA"/>
</dbReference>
<dbReference type="PROSITE" id="PS50297">
    <property type="entry name" value="ANK_REP_REGION"/>
    <property type="match status" value="1"/>
</dbReference>
<evidence type="ECO:0000313" key="5">
    <source>
        <dbReference type="Proteomes" id="UP000325579"/>
    </source>
</evidence>
<evidence type="ECO:0000313" key="4">
    <source>
        <dbReference type="EMBL" id="KAE8406747.1"/>
    </source>
</evidence>
<dbReference type="Gene3D" id="1.25.40.20">
    <property type="entry name" value="Ankyrin repeat-containing domain"/>
    <property type="match status" value="1"/>
</dbReference>
<evidence type="ECO:0000256" key="1">
    <source>
        <dbReference type="ARBA" id="ARBA00022737"/>
    </source>
</evidence>
<accession>A0A5N7DJZ7</accession>
<feature type="repeat" description="ANK" evidence="3">
    <location>
        <begin position="423"/>
        <end position="456"/>
    </location>
</feature>
<name>A0A5N7DJZ7_9EURO</name>
<dbReference type="PANTHER" id="PTHR24198">
    <property type="entry name" value="ANKYRIN REPEAT AND PROTEIN KINASE DOMAIN-CONTAINING PROTEIN"/>
    <property type="match status" value="1"/>
</dbReference>
<dbReference type="SUPFAM" id="SSF48403">
    <property type="entry name" value="Ankyrin repeat"/>
    <property type="match status" value="2"/>
</dbReference>
<dbReference type="AlphaFoldDB" id="A0A5N7DJZ7"/>
<dbReference type="OrthoDB" id="823504at2759"/>
<sequence length="592" mass="65498">MSYPAFHTLRGDGYDAMLLDTDGSQMYETEYGELLGGMVKANDVCMVQQYIEKHPKAGLYPSDLRDMNAFFIACEYGSLNVLRVLLDHYHAHIDSPDTESLEQRKISLLGIACRFAQIDMVRFLLDSQPPLGTVEPGDGWCETALLSASTSISDVGFDWERCQFPERSWVRDRVARSESLIHLLLDRGASARDVTLSRSDKQDPPQASEIVIGLAIAQASYQLVARLINAGADVHRRQMPLNQLNNYGGSDLPRDVTALHRGSRFWNAPGIRALLDYRGSNVDIADMVSVRDSDGRLPLHWAAIGPDPLAEDMLPENEVLPRIVDTFKLLLEGKQNTVNIQDNLGRTALFYAISTHAKCISSHSYTLARFLCENGADASFAATDGKTVLHELALASHAGDPINPALLDLMLLHGANIHHTDMDGSTVLHLMAKNLRQVNAANFLISRGADVNAKDSQGNTPLHTATMTGVYFARLTREGETERTTLDERIRLHEEMIATLLEAGGSSLMDQPNAAGKSPRQLLEETRSRWLQYTITFSVFPGCMSDKTVIEWSLDSYSYAATLEAEDFCNMAPHGAISDLLKEITASFNFTY</sequence>
<proteinExistence type="predicted"/>
<dbReference type="InterPro" id="IPR036770">
    <property type="entry name" value="Ankyrin_rpt-contain_sf"/>
</dbReference>
<dbReference type="Proteomes" id="UP000325579">
    <property type="component" value="Unassembled WGS sequence"/>
</dbReference>
<keyword evidence="5" id="KW-1185">Reference proteome</keyword>
<reference evidence="4 5" key="1">
    <citation type="submission" date="2019-04" db="EMBL/GenBank/DDBJ databases">
        <authorList>
            <consortium name="DOE Joint Genome Institute"/>
            <person name="Mondo S."/>
            <person name="Kjaerbolling I."/>
            <person name="Vesth T."/>
            <person name="Frisvad J.C."/>
            <person name="Nybo J.L."/>
            <person name="Theobald S."/>
            <person name="Kildgaard S."/>
            <person name="Isbrandt T."/>
            <person name="Kuo A."/>
            <person name="Sato A."/>
            <person name="Lyhne E.K."/>
            <person name="Kogle M.E."/>
            <person name="Wiebenga A."/>
            <person name="Kun R.S."/>
            <person name="Lubbers R.J."/>
            <person name="Makela M.R."/>
            <person name="Barry K."/>
            <person name="Chovatia M."/>
            <person name="Clum A."/>
            <person name="Daum C."/>
            <person name="Haridas S."/>
            <person name="He G."/>
            <person name="LaButti K."/>
            <person name="Lipzen A."/>
            <person name="Riley R."/>
            <person name="Salamov A."/>
            <person name="Simmons B.A."/>
            <person name="Magnuson J.K."/>
            <person name="Henrissat B."/>
            <person name="Mortensen U.H."/>
            <person name="Larsen T.O."/>
            <person name="Devries R.P."/>
            <person name="Grigoriev I.V."/>
            <person name="Machida M."/>
            <person name="Baker S.E."/>
            <person name="Andersen M.R."/>
            <person name="Cantor M.N."/>
            <person name="Hua S.X."/>
        </authorList>
    </citation>
    <scope>NUCLEOTIDE SEQUENCE [LARGE SCALE GENOMIC DNA]</scope>
    <source>
        <strain evidence="4 5">CBS 119388</strain>
    </source>
</reference>
<dbReference type="SMART" id="SM00248">
    <property type="entry name" value="ANK"/>
    <property type="match status" value="9"/>
</dbReference>
<dbReference type="PROSITE" id="PS50088">
    <property type="entry name" value="ANK_REPEAT"/>
    <property type="match status" value="1"/>
</dbReference>
<protein>
    <submittedName>
        <fullName evidence="4">Ankyrin repeat-containing domain protein</fullName>
    </submittedName>
</protein>
<keyword evidence="1" id="KW-0677">Repeat</keyword>
<dbReference type="InterPro" id="IPR002110">
    <property type="entry name" value="Ankyrin_rpt"/>
</dbReference>
<organism evidence="4 5">
    <name type="scientific">Aspergillus pseudonomiae</name>
    <dbReference type="NCBI Taxonomy" id="1506151"/>
    <lineage>
        <taxon>Eukaryota</taxon>
        <taxon>Fungi</taxon>
        <taxon>Dikarya</taxon>
        <taxon>Ascomycota</taxon>
        <taxon>Pezizomycotina</taxon>
        <taxon>Eurotiomycetes</taxon>
        <taxon>Eurotiomycetidae</taxon>
        <taxon>Eurotiales</taxon>
        <taxon>Aspergillaceae</taxon>
        <taxon>Aspergillus</taxon>
        <taxon>Aspergillus subgen. Circumdati</taxon>
    </lineage>
</organism>
<evidence type="ECO:0000256" key="2">
    <source>
        <dbReference type="ARBA" id="ARBA00023043"/>
    </source>
</evidence>
<dbReference type="RefSeq" id="XP_031944066.1">
    <property type="nucleotide sequence ID" value="XM_032089050.1"/>
</dbReference>
<evidence type="ECO:0000256" key="3">
    <source>
        <dbReference type="PROSITE-ProRule" id="PRU00023"/>
    </source>
</evidence>
<keyword evidence="2 3" id="KW-0040">ANK repeat</keyword>
<gene>
    <name evidence="4" type="ORF">BDV37DRAFT_291866</name>
</gene>
<dbReference type="Pfam" id="PF12796">
    <property type="entry name" value="Ank_2"/>
    <property type="match status" value="2"/>
</dbReference>